<keyword evidence="1" id="KW-1133">Transmembrane helix</keyword>
<dbReference type="EMBL" id="CP000880">
    <property type="protein sequence ID" value="ABX23615.1"/>
    <property type="molecule type" value="Genomic_DNA"/>
</dbReference>
<organism evidence="2 3">
    <name type="scientific">Salmonella arizonae (strain ATCC BAA-731 / CDC346-86 / RSK2980)</name>
    <dbReference type="NCBI Taxonomy" id="41514"/>
    <lineage>
        <taxon>Bacteria</taxon>
        <taxon>Pseudomonadati</taxon>
        <taxon>Pseudomonadota</taxon>
        <taxon>Gammaproteobacteria</taxon>
        <taxon>Enterobacterales</taxon>
        <taxon>Enterobacteriaceae</taxon>
        <taxon>Salmonella</taxon>
    </lineage>
</organism>
<evidence type="ECO:0000313" key="2">
    <source>
        <dbReference type="EMBL" id="ABX23615.1"/>
    </source>
</evidence>
<accession>A9MJV3</accession>
<evidence type="ECO:0000313" key="3">
    <source>
        <dbReference type="Proteomes" id="UP000002084"/>
    </source>
</evidence>
<keyword evidence="3" id="KW-1185">Reference proteome</keyword>
<keyword evidence="1" id="KW-0472">Membrane</keyword>
<dbReference type="HOGENOM" id="CLU_3188698_0_0_6"/>
<dbReference type="AlphaFoldDB" id="A9MJV3"/>
<protein>
    <submittedName>
        <fullName evidence="2">Uncharacterized protein</fullName>
    </submittedName>
</protein>
<name>A9MJV3_SALAR</name>
<dbReference type="KEGG" id="ses:SARI_03821"/>
<feature type="transmembrane region" description="Helical" evidence="1">
    <location>
        <begin position="20"/>
        <end position="36"/>
    </location>
</feature>
<dbReference type="Proteomes" id="UP000002084">
    <property type="component" value="Chromosome"/>
</dbReference>
<evidence type="ECO:0000256" key="1">
    <source>
        <dbReference type="SAM" id="Phobius"/>
    </source>
</evidence>
<gene>
    <name evidence="2" type="ordered locus">SARI_03821</name>
</gene>
<sequence length="46" mass="5308">MTSASIDQRALGLSSALQSFRIIAPVIIWFNAQILFRKYEQRHWSG</sequence>
<keyword evidence="1" id="KW-0812">Transmembrane</keyword>
<proteinExistence type="predicted"/>
<reference evidence="2 3" key="1">
    <citation type="submission" date="2007-11" db="EMBL/GenBank/DDBJ databases">
        <authorList>
            <consortium name="The Salmonella enterica serovar Arizonae Genome Sequencing Project"/>
            <person name="McClelland M."/>
            <person name="Sanderson E.K."/>
            <person name="Porwollik S."/>
            <person name="Spieth J."/>
            <person name="Clifton W.S."/>
            <person name="Fulton R."/>
            <person name="Chunyan W."/>
            <person name="Wollam A."/>
            <person name="Shah N."/>
            <person name="Pepin K."/>
            <person name="Bhonagiri V."/>
            <person name="Nash W."/>
            <person name="Johnson M."/>
            <person name="Thiruvilangam P."/>
            <person name="Wilson R."/>
        </authorList>
    </citation>
    <scope>NUCLEOTIDE SEQUENCE [LARGE SCALE GENOMIC DNA]</scope>
    <source>
        <strain evidence="3">ATCC BAA-731 / CDC346-86 / RSK2980</strain>
    </source>
</reference>